<dbReference type="EMBL" id="CACVKT020006887">
    <property type="protein sequence ID" value="CAC5403925.1"/>
    <property type="molecule type" value="Genomic_DNA"/>
</dbReference>
<dbReference type="InterPro" id="IPR001810">
    <property type="entry name" value="F-box_dom"/>
</dbReference>
<dbReference type="InterPro" id="IPR032675">
    <property type="entry name" value="LRR_dom_sf"/>
</dbReference>
<dbReference type="SUPFAM" id="SSF81383">
    <property type="entry name" value="F-box domain"/>
    <property type="match status" value="1"/>
</dbReference>
<organism evidence="2 3">
    <name type="scientific">Mytilus coruscus</name>
    <name type="common">Sea mussel</name>
    <dbReference type="NCBI Taxonomy" id="42192"/>
    <lineage>
        <taxon>Eukaryota</taxon>
        <taxon>Metazoa</taxon>
        <taxon>Spiralia</taxon>
        <taxon>Lophotrochozoa</taxon>
        <taxon>Mollusca</taxon>
        <taxon>Bivalvia</taxon>
        <taxon>Autobranchia</taxon>
        <taxon>Pteriomorphia</taxon>
        <taxon>Mytilida</taxon>
        <taxon>Mytiloidea</taxon>
        <taxon>Mytilidae</taxon>
        <taxon>Mytilinae</taxon>
        <taxon>Mytilus</taxon>
    </lineage>
</organism>
<accession>A0A6J8D755</accession>
<name>A0A6J8D755_MYTCO</name>
<evidence type="ECO:0000313" key="2">
    <source>
        <dbReference type="EMBL" id="CAC5403925.1"/>
    </source>
</evidence>
<evidence type="ECO:0000313" key="3">
    <source>
        <dbReference type="Proteomes" id="UP000507470"/>
    </source>
</evidence>
<evidence type="ECO:0000259" key="1">
    <source>
        <dbReference type="SMART" id="SM00256"/>
    </source>
</evidence>
<dbReference type="Gene3D" id="1.20.1280.50">
    <property type="match status" value="1"/>
</dbReference>
<protein>
    <submittedName>
        <fullName evidence="2">FBXO39</fullName>
    </submittedName>
</protein>
<dbReference type="PANTHER" id="PTHR20872">
    <property type="match status" value="1"/>
</dbReference>
<dbReference type="SUPFAM" id="SSF52047">
    <property type="entry name" value="RNI-like"/>
    <property type="match status" value="1"/>
</dbReference>
<dbReference type="OrthoDB" id="9974792at2759"/>
<dbReference type="Gene3D" id="3.80.10.10">
    <property type="entry name" value="Ribonuclease Inhibitor"/>
    <property type="match status" value="1"/>
</dbReference>
<dbReference type="Pfam" id="PF12937">
    <property type="entry name" value="F-box-like"/>
    <property type="match status" value="1"/>
</dbReference>
<reference evidence="2 3" key="1">
    <citation type="submission" date="2020-06" db="EMBL/GenBank/DDBJ databases">
        <authorList>
            <person name="Li R."/>
            <person name="Bekaert M."/>
        </authorList>
    </citation>
    <scope>NUCLEOTIDE SEQUENCE [LARGE SCALE GENOMIC DNA]</scope>
    <source>
        <strain evidence="3">wild</strain>
    </source>
</reference>
<sequence>MHKLQVGIMPGRRRNAHVRIIGLLAHIATGKMTLNGENQPGWEDLPEIIFEEIYSYLTPKQRHLASQVCSTWYAAFYSPRVWETFILEKKSLTRRRFNFFKGIQRELCPRKTQMCLYQVGRYFKKMKIVPTIDYFNVYEFLRILQAFLSFYEDYPMPLLKTFHFTFACESFDISGRQIHGTGGKMLEGLKSLMEALNGVKYFTVNQLMLANDDLDGVLESVSKQCSQSIIRLEILDFSSSPYPLTAIVNCFENLQTLVLGPHNVDDEVVLLLAGTVLNELQLVQDRYTCDALPVSADAWRLAREMAPHLKVSLEIRGRTKDELLLQPHAPVYKIVLATPTYRITDLLMTSVIYNYQSTLEIFAQKVFVRGSRSFHDRCDTSVLSLVRHCPKLHTLIVSERMSTMTVILLAEEGNLENLYVRRYALIKKADWPRCSNWTMEFYRGVKYSAWSYGRTRERIEKIYDKRWSFLRDKQFSAL</sequence>
<gene>
    <name evidence="2" type="ORF">MCOR_37769</name>
</gene>
<feature type="domain" description="F-box" evidence="1">
    <location>
        <begin position="45"/>
        <end position="85"/>
    </location>
</feature>
<dbReference type="SMART" id="SM00256">
    <property type="entry name" value="FBOX"/>
    <property type="match status" value="1"/>
</dbReference>
<keyword evidence="3" id="KW-1185">Reference proteome</keyword>
<dbReference type="InterPro" id="IPR036047">
    <property type="entry name" value="F-box-like_dom_sf"/>
</dbReference>
<dbReference type="Proteomes" id="UP000507470">
    <property type="component" value="Unassembled WGS sequence"/>
</dbReference>
<proteinExistence type="predicted"/>
<dbReference type="AlphaFoldDB" id="A0A6J8D755"/>
<dbReference type="PANTHER" id="PTHR20872:SF1">
    <property type="entry name" value="F-BOX DOMAIN-CONTAINING PROTEIN"/>
    <property type="match status" value="1"/>
</dbReference>